<dbReference type="Gene3D" id="2.40.40.10">
    <property type="entry name" value="RlpA-like domain"/>
    <property type="match status" value="1"/>
</dbReference>
<keyword evidence="3" id="KW-1185">Reference proteome</keyword>
<organism evidence="2 3">
    <name type="scientific">Pterulicium gracile</name>
    <dbReference type="NCBI Taxonomy" id="1884261"/>
    <lineage>
        <taxon>Eukaryota</taxon>
        <taxon>Fungi</taxon>
        <taxon>Dikarya</taxon>
        <taxon>Basidiomycota</taxon>
        <taxon>Agaricomycotina</taxon>
        <taxon>Agaricomycetes</taxon>
        <taxon>Agaricomycetidae</taxon>
        <taxon>Agaricales</taxon>
        <taxon>Pleurotineae</taxon>
        <taxon>Pterulaceae</taxon>
        <taxon>Pterulicium</taxon>
    </lineage>
</organism>
<gene>
    <name evidence="2" type="ORF">BDV98DRAFT_591147</name>
</gene>
<evidence type="ECO:0000313" key="3">
    <source>
        <dbReference type="Proteomes" id="UP000305067"/>
    </source>
</evidence>
<accession>A0A5C3QMU5</accession>
<dbReference type="OrthoDB" id="623670at2759"/>
<evidence type="ECO:0000256" key="1">
    <source>
        <dbReference type="SAM" id="MobiDB-lite"/>
    </source>
</evidence>
<feature type="region of interest" description="Disordered" evidence="1">
    <location>
        <begin position="1"/>
        <end position="29"/>
    </location>
</feature>
<dbReference type="CDD" id="cd22191">
    <property type="entry name" value="DPBB_RlpA_EXP_N-like"/>
    <property type="match status" value="1"/>
</dbReference>
<evidence type="ECO:0000313" key="2">
    <source>
        <dbReference type="EMBL" id="TFL03246.1"/>
    </source>
</evidence>
<dbReference type="InterPro" id="IPR036908">
    <property type="entry name" value="RlpA-like_sf"/>
</dbReference>
<sequence>MTGQVPEIFSAGGLRPESPSRSEEYPVSDTTRTLSNTHFKLTITLLSPALLLGNVAIAALNHNALVNTQELGTNNSSALVKRADFFAEGTVFDVSVGFTACGQLHNNGEFVVAVSHALYDSPAVDGNPNHNTICGKQMWLWGFFQAAPVQVTGEYQLRVFIPAIVNSLVHVDSSNFSRPLLTFAISCGGCEGKYDIDMLESLFTHVTRGQTTGRCAIGWQPIGWAPNI</sequence>
<proteinExistence type="predicted"/>
<reference evidence="2 3" key="1">
    <citation type="journal article" date="2019" name="Nat. Ecol. Evol.">
        <title>Megaphylogeny resolves global patterns of mushroom evolution.</title>
        <authorList>
            <person name="Varga T."/>
            <person name="Krizsan K."/>
            <person name="Foldi C."/>
            <person name="Dima B."/>
            <person name="Sanchez-Garcia M."/>
            <person name="Sanchez-Ramirez S."/>
            <person name="Szollosi G.J."/>
            <person name="Szarkandi J.G."/>
            <person name="Papp V."/>
            <person name="Albert L."/>
            <person name="Andreopoulos W."/>
            <person name="Angelini C."/>
            <person name="Antonin V."/>
            <person name="Barry K.W."/>
            <person name="Bougher N.L."/>
            <person name="Buchanan P."/>
            <person name="Buyck B."/>
            <person name="Bense V."/>
            <person name="Catcheside P."/>
            <person name="Chovatia M."/>
            <person name="Cooper J."/>
            <person name="Damon W."/>
            <person name="Desjardin D."/>
            <person name="Finy P."/>
            <person name="Geml J."/>
            <person name="Haridas S."/>
            <person name="Hughes K."/>
            <person name="Justo A."/>
            <person name="Karasinski D."/>
            <person name="Kautmanova I."/>
            <person name="Kiss B."/>
            <person name="Kocsube S."/>
            <person name="Kotiranta H."/>
            <person name="LaButti K.M."/>
            <person name="Lechner B.E."/>
            <person name="Liimatainen K."/>
            <person name="Lipzen A."/>
            <person name="Lukacs Z."/>
            <person name="Mihaltcheva S."/>
            <person name="Morgado L.N."/>
            <person name="Niskanen T."/>
            <person name="Noordeloos M.E."/>
            <person name="Ohm R.A."/>
            <person name="Ortiz-Santana B."/>
            <person name="Ovrebo C."/>
            <person name="Racz N."/>
            <person name="Riley R."/>
            <person name="Savchenko A."/>
            <person name="Shiryaev A."/>
            <person name="Soop K."/>
            <person name="Spirin V."/>
            <person name="Szebenyi C."/>
            <person name="Tomsovsky M."/>
            <person name="Tulloss R.E."/>
            <person name="Uehling J."/>
            <person name="Grigoriev I.V."/>
            <person name="Vagvolgyi C."/>
            <person name="Papp T."/>
            <person name="Martin F.M."/>
            <person name="Miettinen O."/>
            <person name="Hibbett D.S."/>
            <person name="Nagy L.G."/>
        </authorList>
    </citation>
    <scope>NUCLEOTIDE SEQUENCE [LARGE SCALE GENOMIC DNA]</scope>
    <source>
        <strain evidence="2 3">CBS 309.79</strain>
    </source>
</reference>
<dbReference type="Proteomes" id="UP000305067">
    <property type="component" value="Unassembled WGS sequence"/>
</dbReference>
<dbReference type="AlphaFoldDB" id="A0A5C3QMU5"/>
<protein>
    <submittedName>
        <fullName evidence="2">Uncharacterized protein</fullName>
    </submittedName>
</protein>
<name>A0A5C3QMU5_9AGAR</name>
<dbReference type="EMBL" id="ML178820">
    <property type="protein sequence ID" value="TFL03246.1"/>
    <property type="molecule type" value="Genomic_DNA"/>
</dbReference>